<dbReference type="PANTHER" id="PTHR43386">
    <property type="entry name" value="OLIGOPEPTIDE TRANSPORT SYSTEM PERMEASE PROTEIN APPC"/>
    <property type="match status" value="1"/>
</dbReference>
<evidence type="ECO:0000256" key="6">
    <source>
        <dbReference type="ARBA" id="ARBA00023136"/>
    </source>
</evidence>
<evidence type="ECO:0000313" key="9">
    <source>
        <dbReference type="EMBL" id="AHH94709.1"/>
    </source>
</evidence>
<dbReference type="KEGG" id="kal:KALB_1336"/>
<evidence type="ECO:0000256" key="7">
    <source>
        <dbReference type="RuleBase" id="RU363032"/>
    </source>
</evidence>
<dbReference type="EMBL" id="CP007155">
    <property type="protein sequence ID" value="AHH94709.1"/>
    <property type="molecule type" value="Genomic_DNA"/>
</dbReference>
<name>W5W951_9PSEU</name>
<evidence type="ECO:0000256" key="1">
    <source>
        <dbReference type="ARBA" id="ARBA00004651"/>
    </source>
</evidence>
<evidence type="ECO:0000313" key="10">
    <source>
        <dbReference type="Proteomes" id="UP000019225"/>
    </source>
</evidence>
<dbReference type="InterPro" id="IPR000515">
    <property type="entry name" value="MetI-like"/>
</dbReference>
<dbReference type="STRING" id="1449976.KALB_1336"/>
<feature type="transmembrane region" description="Helical" evidence="7">
    <location>
        <begin position="176"/>
        <end position="197"/>
    </location>
</feature>
<evidence type="ECO:0000259" key="8">
    <source>
        <dbReference type="PROSITE" id="PS50928"/>
    </source>
</evidence>
<dbReference type="AlphaFoldDB" id="W5W951"/>
<dbReference type="InterPro" id="IPR050366">
    <property type="entry name" value="BP-dependent_transpt_permease"/>
</dbReference>
<dbReference type="GO" id="GO:0005886">
    <property type="term" value="C:plasma membrane"/>
    <property type="evidence" value="ECO:0007669"/>
    <property type="project" value="UniProtKB-SubCell"/>
</dbReference>
<proteinExistence type="inferred from homology"/>
<feature type="domain" description="ABC transmembrane type-1" evidence="8">
    <location>
        <begin position="63"/>
        <end position="253"/>
    </location>
</feature>
<evidence type="ECO:0000256" key="5">
    <source>
        <dbReference type="ARBA" id="ARBA00022989"/>
    </source>
</evidence>
<dbReference type="PANTHER" id="PTHR43386:SF23">
    <property type="entry name" value="ABC TRANSPORTER"/>
    <property type="match status" value="1"/>
</dbReference>
<gene>
    <name evidence="9" type="ORF">KALB_1336</name>
</gene>
<comment type="subcellular location">
    <subcellularLocation>
        <location evidence="1 7">Cell membrane</location>
        <topology evidence="1 7">Multi-pass membrane protein</topology>
    </subcellularLocation>
</comment>
<dbReference type="Gene3D" id="1.10.3720.10">
    <property type="entry name" value="MetI-like"/>
    <property type="match status" value="1"/>
</dbReference>
<dbReference type="HOGENOM" id="CLU_028518_5_4_11"/>
<dbReference type="Pfam" id="PF00528">
    <property type="entry name" value="BPD_transp_1"/>
    <property type="match status" value="1"/>
</dbReference>
<dbReference type="PROSITE" id="PS50928">
    <property type="entry name" value="ABC_TM1"/>
    <property type="match status" value="1"/>
</dbReference>
<comment type="similarity">
    <text evidence="7">Belongs to the binding-protein-dependent transport system permease family.</text>
</comment>
<dbReference type="eggNOG" id="COG1173">
    <property type="taxonomic scope" value="Bacteria"/>
</dbReference>
<evidence type="ECO:0000256" key="4">
    <source>
        <dbReference type="ARBA" id="ARBA00022692"/>
    </source>
</evidence>
<protein>
    <submittedName>
        <fullName evidence="9">Putative ABC transporter permease protein</fullName>
    </submittedName>
</protein>
<evidence type="ECO:0000256" key="2">
    <source>
        <dbReference type="ARBA" id="ARBA00022448"/>
    </source>
</evidence>
<dbReference type="GO" id="GO:0055085">
    <property type="term" value="P:transmembrane transport"/>
    <property type="evidence" value="ECO:0007669"/>
    <property type="project" value="InterPro"/>
</dbReference>
<dbReference type="CDD" id="cd06261">
    <property type="entry name" value="TM_PBP2"/>
    <property type="match status" value="1"/>
</dbReference>
<dbReference type="InterPro" id="IPR035906">
    <property type="entry name" value="MetI-like_sf"/>
</dbReference>
<feature type="transmembrane region" description="Helical" evidence="7">
    <location>
        <begin position="230"/>
        <end position="256"/>
    </location>
</feature>
<feature type="transmembrane region" description="Helical" evidence="7">
    <location>
        <begin position="65"/>
        <end position="90"/>
    </location>
</feature>
<keyword evidence="10" id="KW-1185">Reference proteome</keyword>
<dbReference type="PATRIC" id="fig|1449976.3.peg.1342"/>
<accession>W5W951</accession>
<organism evidence="9 10">
    <name type="scientific">Kutzneria albida DSM 43870</name>
    <dbReference type="NCBI Taxonomy" id="1449976"/>
    <lineage>
        <taxon>Bacteria</taxon>
        <taxon>Bacillati</taxon>
        <taxon>Actinomycetota</taxon>
        <taxon>Actinomycetes</taxon>
        <taxon>Pseudonocardiales</taxon>
        <taxon>Pseudonocardiaceae</taxon>
        <taxon>Kutzneria</taxon>
    </lineage>
</organism>
<dbReference type="SUPFAM" id="SSF161098">
    <property type="entry name" value="MetI-like"/>
    <property type="match status" value="1"/>
</dbReference>
<keyword evidence="5 7" id="KW-1133">Transmembrane helix</keyword>
<keyword evidence="3" id="KW-1003">Cell membrane</keyword>
<keyword evidence="6 7" id="KW-0472">Membrane</keyword>
<keyword evidence="4 7" id="KW-0812">Transmembrane</keyword>
<reference evidence="9 10" key="1">
    <citation type="journal article" date="2014" name="BMC Genomics">
        <title>Complete genome sequence of producer of the glycopeptide antibiotic Aculeximycin Kutzneria albida DSM 43870T, a representative of minor genus of Pseudonocardiaceae.</title>
        <authorList>
            <person name="Rebets Y."/>
            <person name="Tokovenko B."/>
            <person name="Lushchyk I."/>
            <person name="Ruckert C."/>
            <person name="Zaburannyi N."/>
            <person name="Bechthold A."/>
            <person name="Kalinowski J."/>
            <person name="Luzhetskyy A."/>
        </authorList>
    </citation>
    <scope>NUCLEOTIDE SEQUENCE [LARGE SCALE GENOMIC DNA]</scope>
    <source>
        <strain evidence="9">DSM 43870</strain>
    </source>
</reference>
<evidence type="ECO:0000256" key="3">
    <source>
        <dbReference type="ARBA" id="ARBA00022475"/>
    </source>
</evidence>
<dbReference type="Proteomes" id="UP000019225">
    <property type="component" value="Chromosome"/>
</dbReference>
<sequence length="271" mass="28921">MKFWTSVSIVVVAVLAALVVPALADLDQRLVDLDLVLQPPSWQHLFGTDALGRDVLLRCVYGMRVSLLVGLAAGVCSSLIGTAAGALAGTWGGRVDQLVCRVIDGTSAVPQLLLGILLVALFRPSVTAVVVAVALTHWMVTARIVRVEVMSLRTRPFVDAAISGGASRSRVLARHFLPNVFPHAALATTLMVPHAIWHESALSFLGLGLPPHLASLGTMMDDGRRALFSGAWWVSLAPGLFILIPTLAVSGLAGVLRDRVEHRRRSAELAW</sequence>
<keyword evidence="2 7" id="KW-0813">Transport</keyword>
<dbReference type="RefSeq" id="WP_025354935.1">
    <property type="nucleotide sequence ID" value="NZ_CP007155.1"/>
</dbReference>
<dbReference type="OrthoDB" id="6637947at2"/>